<dbReference type="PANTHER" id="PTHR38600">
    <property type="entry name" value="TRANSCRIPTIONAL REGULATORY PROTEIN"/>
    <property type="match status" value="1"/>
</dbReference>
<dbReference type="SMART" id="SM00418">
    <property type="entry name" value="HTH_ARSR"/>
    <property type="match status" value="1"/>
</dbReference>
<dbReference type="OrthoDB" id="9790747at2"/>
<dbReference type="GO" id="GO:0003700">
    <property type="term" value="F:DNA-binding transcription factor activity"/>
    <property type="evidence" value="ECO:0007669"/>
    <property type="project" value="InterPro"/>
</dbReference>
<dbReference type="InterPro" id="IPR011991">
    <property type="entry name" value="ArsR-like_HTH"/>
</dbReference>
<dbReference type="Proteomes" id="UP000049983">
    <property type="component" value="Unassembled WGS sequence"/>
</dbReference>
<organism evidence="2 3">
    <name type="scientific">Roseibium album</name>
    <dbReference type="NCBI Taxonomy" id="311410"/>
    <lineage>
        <taxon>Bacteria</taxon>
        <taxon>Pseudomonadati</taxon>
        <taxon>Pseudomonadota</taxon>
        <taxon>Alphaproteobacteria</taxon>
        <taxon>Hyphomicrobiales</taxon>
        <taxon>Stappiaceae</taxon>
        <taxon>Roseibium</taxon>
    </lineage>
</organism>
<reference evidence="3" key="1">
    <citation type="submission" date="2015-07" db="EMBL/GenBank/DDBJ databases">
        <authorList>
            <person name="Rodrigo-Torres Lidia"/>
            <person name="Arahal R.David."/>
        </authorList>
    </citation>
    <scope>NUCLEOTIDE SEQUENCE [LARGE SCALE GENOMIC DNA]</scope>
    <source>
        <strain evidence="3">CECT 5096</strain>
    </source>
</reference>
<dbReference type="NCBIfam" id="NF033788">
    <property type="entry name" value="HTH_metalloreg"/>
    <property type="match status" value="1"/>
</dbReference>
<protein>
    <submittedName>
        <fullName evidence="2">Transcriptional repressor SdpR</fullName>
    </submittedName>
</protein>
<dbReference type="GeneID" id="97673166"/>
<dbReference type="STRING" id="311410.LA5095_05577"/>
<dbReference type="PROSITE" id="PS50987">
    <property type="entry name" value="HTH_ARSR_2"/>
    <property type="match status" value="1"/>
</dbReference>
<name>A0A0M6ZKL7_9HYPH</name>
<dbReference type="CDD" id="cd00090">
    <property type="entry name" value="HTH_ARSR"/>
    <property type="match status" value="1"/>
</dbReference>
<sequence>MDRSFHALGDGTRREMIAMLARNGALSANELRSPFSVAQPTISKHLKVLEKAGLVRREINGRVHLFHLETAPLREAEDWISRHRTFWEGTLQRLEKFVNAADGQEDKT</sequence>
<dbReference type="SUPFAM" id="SSF46785">
    <property type="entry name" value="Winged helix' DNA-binding domain"/>
    <property type="match status" value="1"/>
</dbReference>
<dbReference type="EMBL" id="CXWC01000016">
    <property type="protein sequence ID" value="CTQ78939.1"/>
    <property type="molecule type" value="Genomic_DNA"/>
</dbReference>
<proteinExistence type="predicted"/>
<dbReference type="InterPro" id="IPR036390">
    <property type="entry name" value="WH_DNA-bd_sf"/>
</dbReference>
<dbReference type="PRINTS" id="PR00778">
    <property type="entry name" value="HTHARSR"/>
</dbReference>
<dbReference type="Gene3D" id="1.10.10.10">
    <property type="entry name" value="Winged helix-like DNA-binding domain superfamily/Winged helix DNA-binding domain"/>
    <property type="match status" value="1"/>
</dbReference>
<dbReference type="RefSeq" id="WP_055121069.1">
    <property type="nucleotide sequence ID" value="NZ_CANKXR010000016.1"/>
</dbReference>
<dbReference type="InterPro" id="IPR001845">
    <property type="entry name" value="HTH_ArsR_DNA-bd_dom"/>
</dbReference>
<feature type="domain" description="HTH arsR-type" evidence="1">
    <location>
        <begin position="1"/>
        <end position="88"/>
    </location>
</feature>
<dbReference type="PANTHER" id="PTHR38600:SF2">
    <property type="entry name" value="SLL0088 PROTEIN"/>
    <property type="match status" value="1"/>
</dbReference>
<keyword evidence="3" id="KW-1185">Reference proteome</keyword>
<dbReference type="Pfam" id="PF12840">
    <property type="entry name" value="HTH_20"/>
    <property type="match status" value="1"/>
</dbReference>
<accession>A0A0M6ZKL7</accession>
<evidence type="ECO:0000259" key="1">
    <source>
        <dbReference type="PROSITE" id="PS50987"/>
    </source>
</evidence>
<evidence type="ECO:0000313" key="2">
    <source>
        <dbReference type="EMBL" id="CTQ78939.1"/>
    </source>
</evidence>
<dbReference type="InterPro" id="IPR036388">
    <property type="entry name" value="WH-like_DNA-bd_sf"/>
</dbReference>
<evidence type="ECO:0000313" key="3">
    <source>
        <dbReference type="Proteomes" id="UP000049983"/>
    </source>
</evidence>
<gene>
    <name evidence="2" type="primary">sdpR_7</name>
    <name evidence="2" type="ORF">LA5096_05931</name>
</gene>
<dbReference type="AlphaFoldDB" id="A0A0M6ZKL7"/>